<dbReference type="PATRIC" id="fig|47311.3.peg.1870"/>
<keyword evidence="2" id="KW-1185">Reference proteome</keyword>
<gene>
    <name evidence="1" type="ORF">MBCUT_17230</name>
</gene>
<dbReference type="Proteomes" id="UP000077275">
    <property type="component" value="Unassembled WGS sequence"/>
</dbReference>
<protein>
    <submittedName>
        <fullName evidence="1">Uncharacterized protein</fullName>
    </submittedName>
</protein>
<organism evidence="1 2">
    <name type="scientific">Methanobrevibacter cuticularis</name>
    <dbReference type="NCBI Taxonomy" id="47311"/>
    <lineage>
        <taxon>Archaea</taxon>
        <taxon>Methanobacteriati</taxon>
        <taxon>Methanobacteriota</taxon>
        <taxon>Methanomada group</taxon>
        <taxon>Methanobacteria</taxon>
        <taxon>Methanobacteriales</taxon>
        <taxon>Methanobacteriaceae</taxon>
        <taxon>Methanobrevibacter</taxon>
    </lineage>
</organism>
<dbReference type="AlphaFoldDB" id="A0A166D1A3"/>
<sequence length="70" mass="8290">MFLHKDKIDQIFLIPTNLLDLIPEEYTHFFVKNLMNQIDFDDIHSKFVETVGIRAYSKRISTRLVSMTSN</sequence>
<reference evidence="1 2" key="1">
    <citation type="submission" date="2016-04" db="EMBL/GenBank/DDBJ databases">
        <title>Genome sequence of Methanobrevibacter cuticularis DSM 11139.</title>
        <authorList>
            <person name="Poehlein A."/>
            <person name="Seedorf H."/>
            <person name="Daniel R."/>
        </authorList>
    </citation>
    <scope>NUCLEOTIDE SEQUENCE [LARGE SCALE GENOMIC DNA]</scope>
    <source>
        <strain evidence="1 2">DSM 11139</strain>
    </source>
</reference>
<proteinExistence type="predicted"/>
<accession>A0A166D1A3</accession>
<name>A0A166D1A3_9EURY</name>
<dbReference type="EMBL" id="LWMW01000130">
    <property type="protein sequence ID" value="KZX15100.1"/>
    <property type="molecule type" value="Genomic_DNA"/>
</dbReference>
<evidence type="ECO:0000313" key="2">
    <source>
        <dbReference type="Proteomes" id="UP000077275"/>
    </source>
</evidence>
<comment type="caution">
    <text evidence="1">The sequence shown here is derived from an EMBL/GenBank/DDBJ whole genome shotgun (WGS) entry which is preliminary data.</text>
</comment>
<evidence type="ECO:0000313" key="1">
    <source>
        <dbReference type="EMBL" id="KZX15100.1"/>
    </source>
</evidence>